<evidence type="ECO:0000256" key="1">
    <source>
        <dbReference type="SAM" id="Phobius"/>
    </source>
</evidence>
<dbReference type="EMBL" id="CP119879">
    <property type="protein sequence ID" value="WFD35572.1"/>
    <property type="molecule type" value="Genomic_DNA"/>
</dbReference>
<keyword evidence="1" id="KW-1133">Transmembrane helix</keyword>
<gene>
    <name evidence="2" type="ORF">MCUN1_002428</name>
</gene>
<accession>A0AAF0EZH6</accession>
<keyword evidence="1" id="KW-0812">Transmembrane</keyword>
<protein>
    <submittedName>
        <fullName evidence="2">Uncharacterized protein</fullName>
    </submittedName>
</protein>
<dbReference type="AlphaFoldDB" id="A0AAF0EZH6"/>
<reference evidence="2" key="1">
    <citation type="submission" date="2023-03" db="EMBL/GenBank/DDBJ databases">
        <title>Mating type loci evolution in Malassezia.</title>
        <authorList>
            <person name="Coelho M.A."/>
        </authorList>
    </citation>
    <scope>NUCLEOTIDE SEQUENCE</scope>
    <source>
        <strain evidence="2">CBS 11721</strain>
    </source>
</reference>
<keyword evidence="3" id="KW-1185">Reference proteome</keyword>
<organism evidence="2 3">
    <name type="scientific">Malassezia cuniculi</name>
    <dbReference type="NCBI Taxonomy" id="948313"/>
    <lineage>
        <taxon>Eukaryota</taxon>
        <taxon>Fungi</taxon>
        <taxon>Dikarya</taxon>
        <taxon>Basidiomycota</taxon>
        <taxon>Ustilaginomycotina</taxon>
        <taxon>Malasseziomycetes</taxon>
        <taxon>Malasseziales</taxon>
        <taxon>Malasseziaceae</taxon>
        <taxon>Malassezia</taxon>
    </lineage>
</organism>
<feature type="transmembrane region" description="Helical" evidence="1">
    <location>
        <begin position="26"/>
        <end position="49"/>
    </location>
</feature>
<dbReference type="Proteomes" id="UP001219933">
    <property type="component" value="Chromosome 3"/>
</dbReference>
<sequence>MCTSKKERLNDDVLARFGIDRRLGKVAAYAMVSAAVVHFATGAVHRAFVGASSTGARAVELVMLALIGAAAHTGMHCCD</sequence>
<evidence type="ECO:0000313" key="3">
    <source>
        <dbReference type="Proteomes" id="UP001219933"/>
    </source>
</evidence>
<name>A0AAF0EZH6_9BASI</name>
<keyword evidence="1" id="KW-0472">Membrane</keyword>
<proteinExistence type="predicted"/>
<evidence type="ECO:0000313" key="2">
    <source>
        <dbReference type="EMBL" id="WFD35572.1"/>
    </source>
</evidence>